<dbReference type="Bgee" id="ENSELUG00000005563">
    <property type="expression patterns" value="Expressed in camera-type eye and 3 other cell types or tissues"/>
</dbReference>
<feature type="compositionally biased region" description="Polar residues" evidence="8">
    <location>
        <begin position="117"/>
        <end position="131"/>
    </location>
</feature>
<feature type="compositionally biased region" description="Polar residues" evidence="8">
    <location>
        <begin position="223"/>
        <end position="233"/>
    </location>
</feature>
<reference evidence="12" key="1">
    <citation type="journal article" date="2014" name="PLoS ONE">
        <title>The genome and linkage map of the northern pike (Esox lucius): conserved synteny revealed between the salmonid sister group and the Neoteleostei.</title>
        <authorList>
            <person name="Rondeau E.B."/>
            <person name="Minkley D.R."/>
            <person name="Leong J.S."/>
            <person name="Messmer A.M."/>
            <person name="Jantzen J.R."/>
            <person name="von Schalburg K.R."/>
            <person name="Lemon C."/>
            <person name="Bird N.H."/>
            <person name="Koop B.F."/>
        </authorList>
    </citation>
    <scope>NUCLEOTIDE SEQUENCE</scope>
</reference>
<evidence type="ECO:0000313" key="11">
    <source>
        <dbReference type="Ensembl" id="ENSELUP00000004358.3"/>
    </source>
</evidence>
<feature type="region of interest" description="Disordered" evidence="8">
    <location>
        <begin position="652"/>
        <end position="694"/>
    </location>
</feature>
<keyword evidence="12" id="KW-1185">Reference proteome</keyword>
<reference evidence="11" key="2">
    <citation type="submission" date="2020-02" db="EMBL/GenBank/DDBJ databases">
        <title>Esox lucius (northern pike) genome, fEsoLuc1, primary haplotype.</title>
        <authorList>
            <person name="Myers G."/>
            <person name="Karagic N."/>
            <person name="Meyer A."/>
            <person name="Pippel M."/>
            <person name="Reichard M."/>
            <person name="Winkler S."/>
            <person name="Tracey A."/>
            <person name="Sims Y."/>
            <person name="Howe K."/>
            <person name="Rhie A."/>
            <person name="Formenti G."/>
            <person name="Durbin R."/>
            <person name="Fedrigo O."/>
            <person name="Jarvis E.D."/>
        </authorList>
    </citation>
    <scope>NUCLEOTIDE SEQUENCE [LARGE SCALE GENOMIC DNA]</scope>
</reference>
<feature type="compositionally biased region" description="Low complexity" evidence="8">
    <location>
        <begin position="74"/>
        <end position="114"/>
    </location>
</feature>
<reference evidence="11" key="4">
    <citation type="submission" date="2025-09" db="UniProtKB">
        <authorList>
            <consortium name="Ensembl"/>
        </authorList>
    </citation>
    <scope>IDENTIFICATION</scope>
</reference>
<keyword evidence="5" id="KW-0009">Actin-binding</keyword>
<feature type="compositionally biased region" description="Low complexity" evidence="8">
    <location>
        <begin position="258"/>
        <end position="271"/>
    </location>
</feature>
<dbReference type="OMA" id="QDESANH"/>
<evidence type="ECO:0000256" key="5">
    <source>
        <dbReference type="ARBA" id="ARBA00023203"/>
    </source>
</evidence>
<feature type="domain" description="PH" evidence="10">
    <location>
        <begin position="331"/>
        <end position="427"/>
    </location>
</feature>
<feature type="region of interest" description="Disordered" evidence="8">
    <location>
        <begin position="491"/>
        <end position="533"/>
    </location>
</feature>
<keyword evidence="9" id="KW-0472">Membrane</keyword>
<dbReference type="PANTHER" id="PTHR17271:SF9">
    <property type="entry name" value="MYOSIN PHOSPHATASE RHO-INTERACTING PROTEIN"/>
    <property type="match status" value="1"/>
</dbReference>
<feature type="compositionally biased region" description="Polar residues" evidence="8">
    <location>
        <begin position="1366"/>
        <end position="1375"/>
    </location>
</feature>
<organism evidence="11 12">
    <name type="scientific">Esox lucius</name>
    <name type="common">Northern pike</name>
    <dbReference type="NCBI Taxonomy" id="8010"/>
    <lineage>
        <taxon>Eukaryota</taxon>
        <taxon>Metazoa</taxon>
        <taxon>Chordata</taxon>
        <taxon>Craniata</taxon>
        <taxon>Vertebrata</taxon>
        <taxon>Euteleostomi</taxon>
        <taxon>Actinopterygii</taxon>
        <taxon>Neopterygii</taxon>
        <taxon>Teleostei</taxon>
        <taxon>Protacanthopterygii</taxon>
        <taxon>Esociformes</taxon>
        <taxon>Esocidae</taxon>
        <taxon>Esox</taxon>
    </lineage>
</organism>
<feature type="region of interest" description="Disordered" evidence="8">
    <location>
        <begin position="1361"/>
        <end position="1381"/>
    </location>
</feature>
<evidence type="ECO:0000256" key="1">
    <source>
        <dbReference type="ARBA" id="ARBA00004245"/>
    </source>
</evidence>
<evidence type="ECO:0000256" key="9">
    <source>
        <dbReference type="SAM" id="Phobius"/>
    </source>
</evidence>
<dbReference type="Pfam" id="PF00169">
    <property type="entry name" value="PH"/>
    <property type="match status" value="1"/>
</dbReference>
<sequence length="2066" mass="232151">MSKKQNVTVCFVSVFFIIVFYRYFIGWQETLVVHPKTNKLTEKKRKGDTVTSQEPEPAKVAVTSGVDQLDRKNSFSSKSSVDSAGSVSSSYSSCPSCTISRSASSSVSNSVSDSASRRCTSKATVEKTLTSRPWRYQEEMQPQRIEGGRARTLSSSRSSPSISSYSTVSASSPSISSSASLSQLSKTNSRDNAKQVHLFSGPKSRTESGYSSLEKKAPALDTHQPSSSMSNLSPRDPTRRSQVMDQLEGDHVDNMDTSSSSESASSSASFSKTNSTRQTRSSRLPINKKQEQSLDSAVRRSTTDVSKSSMPRYRRSKSLDRRAADATPDLLNFKKGWMTKLAENGQWKKHWFVLTDHTLRFYRDAVAEEAADMLGEVNLSTCFDITDYPVQRNYGFQIHTADGVITLCAVTSGTRRNWVQAVMKNIRPTVAPDVTSSFSEQNVPPVLQDQTPNEMRSAEEDGDTDQRKNSKIRDRRREGRYKTFDWADFSRQKSKEEAEPRRQTLPLAGWDNKASGSPYPSSSSPASSPVASCYSSMASSSASQCLRETATYQEVEGKDEKTAPPMLTQATSTVTSLKETSDAETKTPTRTPTLHTQNKYFQRSASELDSGSTFPTPDMSVGHGDAVYIPTDAPVNVPSVDLSDCLVNRTSVNPGEGLGNVQMETTPVRQEGQSVNPISYSDQSPEEMEQSSDPQTLPLVKENGLLISSNPSSSAQACAWQRLQKLNQDLRFELEAQRSSQEEAQETELQRRAELIALQARALSAGEAASLACAELEQERQRFREMQEEGERDRRQEVERLRQRLQEVTTRLRATLEAQSIKEERLQKHLGLLQESQERERGRLGASLAHSECRMQDLQERLQRAEQQVETLQKGQVQDQPWAKKGEVAEAQQQLQEELARTLAAVERLQREGEQLETRCQELQNQLAEADGEVGRLRSRLQTEETDYYNLEHSYERVCEELQQALGQAQDRETAARESYNRLLERKEQELSEALVKMAALGSSLEETELKLNEAKEACTSATLPLSDVTHNELKIIYSGLETPTIEHSNDNAISGCVSDVNQAGACLCSVNPAYQYIVAAGDNTDRLVSVIQVLENKLHVTEEKLRDITQRLGEPQGQWSSSAAADPHIRSQLTQSRAATQRLSLLLHNQAKQSRRFALETEGRTKVLGRQCQAALATIEACRERIQALLRKPVGNSRPDLEAVLCALEMQMITAAACLRQGERTADDQLRECRQAQKEEEGLIEAKTDEREEQMCAMDDEAGQGMFSRVLTLEASVLEKIASILQIQDNIFCQTSDLLSLDGDAAHAYTDVLSKWMALETEHGKPVSGDTVTEESTIARVCVRAELAYIALTLQRRYQGEPLPSDSNNPTRLGSQPEELFGGAGDNKLSFGWARCLADVSPPELAPYEEQLQLESRDLVDNLLQRDQSVQSGNKAEIQPDQTERLAANLQKRANFLRQLSQEISSSSPTEGESSAVTQRCWLNSLEFFTTLLARTEMTYVVLRLQVDYDQELQRYKEACDNLQTMCQEQEATLTKERCAFSHNLSRLEEDCQAIKEKLEQAEQMRAASESESQRKVGALLADIESIEYCHEEQVEKLEKVFQGKIQELQNIHEEEMIRLHSHHACSTCVVTDTQHESRSSQTTPLPEKATSYLDFKIDSAILTEGLNLDGDSEMDPVSMATMKERIHELETQVNTMEEEAGSRNLQRHEVAMREAYQRDLENFKASCERGFTAMEAVHQKLVEDLQRQHQREVTTLLQERDRLLEEETAATVAAIEVMRNAHQEELERSQRSQLSRGSSEITALRSEYEVELQSLHRELEVLSDQYSQKCLESAQQNQAFEAQRQALLKCQKEKQELSTHKQQHLLDQDPDLSSDPFWPIDTRHQSTNQEAFRPPNELTQKLTEEISQMHSRFSGELSTTAFQGKDLYELEVILRVRDTELQWLKQETQSLKEELKAALRDKEYTTDKLKALYAEFDVSRFKVQCDITKSQDEVRTATGSPSDEECSVNSPTAAPAYGIGTSTNNPDFLKERSTLTRQIRVGRSKSLKEGLSVQERMKLFEPMD</sequence>
<dbReference type="OrthoDB" id="9942268at2759"/>
<dbReference type="GO" id="GO:0015629">
    <property type="term" value="C:actin cytoskeleton"/>
    <property type="evidence" value="ECO:0007669"/>
    <property type="project" value="TreeGrafter"/>
</dbReference>
<keyword evidence="6" id="KW-0206">Cytoskeleton</keyword>
<evidence type="ECO:0000256" key="2">
    <source>
        <dbReference type="ARBA" id="ARBA00022490"/>
    </source>
</evidence>
<evidence type="ECO:0000313" key="12">
    <source>
        <dbReference type="Proteomes" id="UP000265140"/>
    </source>
</evidence>
<feature type="region of interest" description="Disordered" evidence="8">
    <location>
        <begin position="433"/>
        <end position="476"/>
    </location>
</feature>
<dbReference type="InParanoid" id="A0A3P8XME7"/>
<dbReference type="Proteomes" id="UP000265140">
    <property type="component" value="Chromosome 11"/>
</dbReference>
<evidence type="ECO:0000256" key="7">
    <source>
        <dbReference type="SAM" id="Coils"/>
    </source>
</evidence>
<dbReference type="PANTHER" id="PTHR17271">
    <property type="entry name" value="PLECKSTRIN HOMOLOGY PH DOMAIN-CONTAINING PROTEIN"/>
    <property type="match status" value="1"/>
</dbReference>
<feature type="region of interest" description="Disordered" evidence="8">
    <location>
        <begin position="41"/>
        <end position="321"/>
    </location>
</feature>
<dbReference type="SUPFAM" id="SSF50729">
    <property type="entry name" value="PH domain-like"/>
    <property type="match status" value="1"/>
</dbReference>
<keyword evidence="9" id="KW-0812">Transmembrane</keyword>
<evidence type="ECO:0000256" key="4">
    <source>
        <dbReference type="ARBA" id="ARBA00023054"/>
    </source>
</evidence>
<dbReference type="GO" id="GO:0051015">
    <property type="term" value="F:actin filament binding"/>
    <property type="evidence" value="ECO:0007669"/>
    <property type="project" value="TreeGrafter"/>
</dbReference>
<feature type="compositionally biased region" description="Polar residues" evidence="8">
    <location>
        <begin position="662"/>
        <end position="683"/>
    </location>
</feature>
<dbReference type="PROSITE" id="PS50003">
    <property type="entry name" value="PH_DOMAIN"/>
    <property type="match status" value="1"/>
</dbReference>
<keyword evidence="9" id="KW-1133">Transmembrane helix</keyword>
<accession>A0A3P8XME7</accession>
<dbReference type="InterPro" id="IPR001849">
    <property type="entry name" value="PH_domain"/>
</dbReference>
<keyword evidence="2" id="KW-0963">Cytoplasm</keyword>
<reference evidence="11" key="3">
    <citation type="submission" date="2025-08" db="UniProtKB">
        <authorList>
            <consortium name="Ensembl"/>
        </authorList>
    </citation>
    <scope>IDENTIFICATION</scope>
</reference>
<dbReference type="InterPro" id="IPR011993">
    <property type="entry name" value="PH-like_dom_sf"/>
</dbReference>
<feature type="compositionally biased region" description="Polar residues" evidence="8">
    <location>
        <begin position="272"/>
        <end position="284"/>
    </location>
</feature>
<feature type="compositionally biased region" description="Low complexity" evidence="8">
    <location>
        <begin position="514"/>
        <end position="533"/>
    </location>
</feature>
<dbReference type="SMART" id="SM00233">
    <property type="entry name" value="PH"/>
    <property type="match status" value="1"/>
</dbReference>
<keyword evidence="4 7" id="KW-0175">Coiled coil</keyword>
<feature type="coiled-coil region" evidence="7">
    <location>
        <begin position="1507"/>
        <end position="1616"/>
    </location>
</feature>
<feature type="compositionally biased region" description="Low complexity" evidence="8">
    <location>
        <begin position="154"/>
        <end position="187"/>
    </location>
</feature>
<feature type="coiled-coil region" evidence="7">
    <location>
        <begin position="769"/>
        <end position="818"/>
    </location>
</feature>
<proteinExistence type="predicted"/>
<keyword evidence="3" id="KW-0597">Phosphoprotein</keyword>
<feature type="region of interest" description="Disordered" evidence="8">
    <location>
        <begin position="571"/>
        <end position="599"/>
    </location>
</feature>
<evidence type="ECO:0000256" key="6">
    <source>
        <dbReference type="ARBA" id="ARBA00023212"/>
    </source>
</evidence>
<feature type="compositionally biased region" description="Basic and acidic residues" evidence="8">
    <location>
        <begin position="456"/>
        <end position="476"/>
    </location>
</feature>
<evidence type="ECO:0000256" key="8">
    <source>
        <dbReference type="SAM" id="MobiDB-lite"/>
    </source>
</evidence>
<feature type="region of interest" description="Disordered" evidence="8">
    <location>
        <begin position="1994"/>
        <end position="2032"/>
    </location>
</feature>
<name>A0A3P8XME7_ESOLU</name>
<dbReference type="STRING" id="8010.ENSELUP00000004358"/>
<feature type="compositionally biased region" description="Basic and acidic residues" evidence="8">
    <location>
        <begin position="491"/>
        <end position="502"/>
    </location>
</feature>
<dbReference type="GeneTree" id="ENSGT00940000155286"/>
<feature type="compositionally biased region" description="Basic and acidic residues" evidence="8">
    <location>
        <begin position="288"/>
        <end position="302"/>
    </location>
</feature>
<protein>
    <recommendedName>
        <fullName evidence="10">PH domain-containing protein</fullName>
    </recommendedName>
</protein>
<feature type="compositionally biased region" description="Polar residues" evidence="8">
    <location>
        <begin position="1999"/>
        <end position="2014"/>
    </location>
</feature>
<evidence type="ECO:0000259" key="10">
    <source>
        <dbReference type="PROSITE" id="PS50003"/>
    </source>
</evidence>
<dbReference type="Gene3D" id="2.30.29.30">
    <property type="entry name" value="Pleckstrin-homology domain (PH domain)/Phosphotyrosine-binding domain (PTB)"/>
    <property type="match status" value="1"/>
</dbReference>
<feature type="compositionally biased region" description="Polar residues" evidence="8">
    <location>
        <begin position="434"/>
        <end position="454"/>
    </location>
</feature>
<feature type="coiled-coil region" evidence="7">
    <location>
        <begin position="848"/>
        <end position="1018"/>
    </location>
</feature>
<feature type="transmembrane region" description="Helical" evidence="9">
    <location>
        <begin position="7"/>
        <end position="25"/>
    </location>
</feature>
<dbReference type="InterPro" id="IPR052223">
    <property type="entry name" value="Actin_Cytoskeleton_Reg"/>
</dbReference>
<dbReference type="FunFam" id="2.30.29.30:FF:000133">
    <property type="entry name" value="myosin phosphatase Rho-interacting protein isoform X1"/>
    <property type="match status" value="1"/>
</dbReference>
<evidence type="ECO:0000256" key="3">
    <source>
        <dbReference type="ARBA" id="ARBA00022553"/>
    </source>
</evidence>
<dbReference type="Ensembl" id="ENSELUT00000012499.3">
    <property type="protein sequence ID" value="ENSELUP00000004358.3"/>
    <property type="gene ID" value="ENSELUG00000005563.3"/>
</dbReference>
<comment type="subcellular location">
    <subcellularLocation>
        <location evidence="1">Cytoplasm</location>
        <location evidence="1">Cytoskeleton</location>
    </subcellularLocation>
</comment>